<dbReference type="GO" id="GO:0004140">
    <property type="term" value="F:dephospho-CoA kinase activity"/>
    <property type="evidence" value="ECO:0007669"/>
    <property type="project" value="UniProtKB-EC"/>
</dbReference>
<dbReference type="InterPro" id="IPR001977">
    <property type="entry name" value="Depp_CoAkinase"/>
</dbReference>
<gene>
    <name evidence="5" type="primary">coaE</name>
    <name evidence="7" type="ORF">J2X05_003743</name>
</gene>
<evidence type="ECO:0000256" key="4">
    <source>
        <dbReference type="ARBA" id="ARBA00022993"/>
    </source>
</evidence>
<name>A0ABU1V308_9GAMM</name>
<dbReference type="Gene3D" id="3.40.50.300">
    <property type="entry name" value="P-loop containing nucleotide triphosphate hydrolases"/>
    <property type="match status" value="1"/>
</dbReference>
<dbReference type="PANTHER" id="PTHR10695">
    <property type="entry name" value="DEPHOSPHO-COA KINASE-RELATED"/>
    <property type="match status" value="1"/>
</dbReference>
<sequence length="204" mass="22591">MPLIIGLTGGIGSGKSEASKRFIERGILVVDADVVAREVVEPGSPALTQIAAHFGPVILDATGNLQRSKLREIIFSNPSEKQWLESLLHPIINTEIRRQLAGAMSVYAILASPLLLETQQFQLVDRILVIDTSEQHQLERASHRDKSNEAQIKAIMQTQLSRQERCARATDIIQNHGSIDELDAQVEKLHQLYLELAQSTAKTN</sequence>
<reference evidence="7 8" key="1">
    <citation type="submission" date="2023-07" db="EMBL/GenBank/DDBJ databases">
        <title>Sorghum-associated microbial communities from plants grown in Nebraska, USA.</title>
        <authorList>
            <person name="Schachtman D."/>
        </authorList>
    </citation>
    <scope>NUCLEOTIDE SEQUENCE [LARGE SCALE GENOMIC DNA]</scope>
    <source>
        <strain evidence="7 8">BE190</strain>
    </source>
</reference>
<dbReference type="Pfam" id="PF01121">
    <property type="entry name" value="CoaE"/>
    <property type="match status" value="1"/>
</dbReference>
<protein>
    <recommendedName>
        <fullName evidence="5 6">Dephospho-CoA kinase</fullName>
        <ecNumber evidence="5 6">2.7.1.24</ecNumber>
    </recommendedName>
    <alternativeName>
        <fullName evidence="5">Dephosphocoenzyme A kinase</fullName>
    </alternativeName>
</protein>
<dbReference type="Proteomes" id="UP001253595">
    <property type="component" value="Unassembled WGS sequence"/>
</dbReference>
<proteinExistence type="inferred from homology"/>
<comment type="pathway">
    <text evidence="5">Cofactor biosynthesis; coenzyme A biosynthesis; CoA from (R)-pantothenate: step 5/5.</text>
</comment>
<dbReference type="CDD" id="cd02022">
    <property type="entry name" value="DPCK"/>
    <property type="match status" value="1"/>
</dbReference>
<keyword evidence="5 7" id="KW-0808">Transferase</keyword>
<organism evidence="7 8">
    <name type="scientific">Cellvibrio fibrivorans</name>
    <dbReference type="NCBI Taxonomy" id="126350"/>
    <lineage>
        <taxon>Bacteria</taxon>
        <taxon>Pseudomonadati</taxon>
        <taxon>Pseudomonadota</taxon>
        <taxon>Gammaproteobacteria</taxon>
        <taxon>Cellvibrionales</taxon>
        <taxon>Cellvibrionaceae</taxon>
        <taxon>Cellvibrio</taxon>
    </lineage>
</organism>
<keyword evidence="8" id="KW-1185">Reference proteome</keyword>
<comment type="caution">
    <text evidence="7">The sequence shown here is derived from an EMBL/GenBank/DDBJ whole genome shotgun (WGS) entry which is preliminary data.</text>
</comment>
<evidence type="ECO:0000256" key="2">
    <source>
        <dbReference type="ARBA" id="ARBA00022741"/>
    </source>
</evidence>
<evidence type="ECO:0000313" key="7">
    <source>
        <dbReference type="EMBL" id="MDR7091708.1"/>
    </source>
</evidence>
<comment type="function">
    <text evidence="5">Catalyzes the phosphorylation of the 3'-hydroxyl group of dephosphocoenzyme A to form coenzyme A.</text>
</comment>
<evidence type="ECO:0000256" key="5">
    <source>
        <dbReference type="HAMAP-Rule" id="MF_00376"/>
    </source>
</evidence>
<accession>A0ABU1V308</accession>
<keyword evidence="5 7" id="KW-0418">Kinase</keyword>
<keyword evidence="3 5" id="KW-0067">ATP-binding</keyword>
<evidence type="ECO:0000256" key="6">
    <source>
        <dbReference type="NCBIfam" id="TIGR00152"/>
    </source>
</evidence>
<dbReference type="SUPFAM" id="SSF52540">
    <property type="entry name" value="P-loop containing nucleoside triphosphate hydrolases"/>
    <property type="match status" value="1"/>
</dbReference>
<dbReference type="HAMAP" id="MF_00376">
    <property type="entry name" value="Dephospho_CoA_kinase"/>
    <property type="match status" value="1"/>
</dbReference>
<keyword evidence="5" id="KW-0963">Cytoplasm</keyword>
<evidence type="ECO:0000256" key="3">
    <source>
        <dbReference type="ARBA" id="ARBA00022840"/>
    </source>
</evidence>
<dbReference type="RefSeq" id="WP_310075291.1">
    <property type="nucleotide sequence ID" value="NZ_JAVDVX010000007.1"/>
</dbReference>
<comment type="similarity">
    <text evidence="1 5">Belongs to the CoaE family.</text>
</comment>
<dbReference type="NCBIfam" id="TIGR00152">
    <property type="entry name" value="dephospho-CoA kinase"/>
    <property type="match status" value="1"/>
</dbReference>
<evidence type="ECO:0000313" key="8">
    <source>
        <dbReference type="Proteomes" id="UP001253595"/>
    </source>
</evidence>
<dbReference type="EMBL" id="JAVDVX010000007">
    <property type="protein sequence ID" value="MDR7091708.1"/>
    <property type="molecule type" value="Genomic_DNA"/>
</dbReference>
<dbReference type="PANTHER" id="PTHR10695:SF46">
    <property type="entry name" value="BIFUNCTIONAL COENZYME A SYNTHASE-RELATED"/>
    <property type="match status" value="1"/>
</dbReference>
<comment type="subcellular location">
    <subcellularLocation>
        <location evidence="5">Cytoplasm</location>
    </subcellularLocation>
</comment>
<feature type="binding site" evidence="5">
    <location>
        <begin position="12"/>
        <end position="17"/>
    </location>
    <ligand>
        <name>ATP</name>
        <dbReference type="ChEBI" id="CHEBI:30616"/>
    </ligand>
</feature>
<evidence type="ECO:0000256" key="1">
    <source>
        <dbReference type="ARBA" id="ARBA00009018"/>
    </source>
</evidence>
<dbReference type="EC" id="2.7.1.24" evidence="5 6"/>
<dbReference type="PROSITE" id="PS51219">
    <property type="entry name" value="DPCK"/>
    <property type="match status" value="1"/>
</dbReference>
<keyword evidence="2 5" id="KW-0547">Nucleotide-binding</keyword>
<comment type="catalytic activity">
    <reaction evidence="5">
        <text>3'-dephospho-CoA + ATP = ADP + CoA + H(+)</text>
        <dbReference type="Rhea" id="RHEA:18245"/>
        <dbReference type="ChEBI" id="CHEBI:15378"/>
        <dbReference type="ChEBI" id="CHEBI:30616"/>
        <dbReference type="ChEBI" id="CHEBI:57287"/>
        <dbReference type="ChEBI" id="CHEBI:57328"/>
        <dbReference type="ChEBI" id="CHEBI:456216"/>
        <dbReference type="EC" id="2.7.1.24"/>
    </reaction>
</comment>
<keyword evidence="4 5" id="KW-0173">Coenzyme A biosynthesis</keyword>
<dbReference type="InterPro" id="IPR027417">
    <property type="entry name" value="P-loop_NTPase"/>
</dbReference>